<reference evidence="2" key="1">
    <citation type="journal article" date="2019" name="Int. J. Syst. Evol. Microbiol.">
        <title>The Global Catalogue of Microorganisms (GCM) 10K type strain sequencing project: providing services to taxonomists for standard genome sequencing and annotation.</title>
        <authorList>
            <consortium name="The Broad Institute Genomics Platform"/>
            <consortium name="The Broad Institute Genome Sequencing Center for Infectious Disease"/>
            <person name="Wu L."/>
            <person name="Ma J."/>
        </authorList>
    </citation>
    <scope>NUCLEOTIDE SEQUENCE [LARGE SCALE GENOMIC DNA]</scope>
    <source>
        <strain evidence="2">JCM 16014</strain>
    </source>
</reference>
<accession>A0ABP5G963</accession>
<proteinExistence type="predicted"/>
<gene>
    <name evidence="1" type="ORF">GCM10009839_47960</name>
</gene>
<keyword evidence="2" id="KW-1185">Reference proteome</keyword>
<evidence type="ECO:0008006" key="3">
    <source>
        <dbReference type="Google" id="ProtNLM"/>
    </source>
</evidence>
<dbReference type="Proteomes" id="UP001500751">
    <property type="component" value="Unassembled WGS sequence"/>
</dbReference>
<comment type="caution">
    <text evidence="1">The sequence shown here is derived from an EMBL/GenBank/DDBJ whole genome shotgun (WGS) entry which is preliminary data.</text>
</comment>
<evidence type="ECO:0000313" key="1">
    <source>
        <dbReference type="EMBL" id="GAA2040257.1"/>
    </source>
</evidence>
<organism evidence="1 2">
    <name type="scientific">Catenulispora yoronensis</name>
    <dbReference type="NCBI Taxonomy" id="450799"/>
    <lineage>
        <taxon>Bacteria</taxon>
        <taxon>Bacillati</taxon>
        <taxon>Actinomycetota</taxon>
        <taxon>Actinomycetes</taxon>
        <taxon>Catenulisporales</taxon>
        <taxon>Catenulisporaceae</taxon>
        <taxon>Catenulispora</taxon>
    </lineage>
</organism>
<protein>
    <recommendedName>
        <fullName evidence="3">Lipoprotein</fullName>
    </recommendedName>
</protein>
<dbReference type="EMBL" id="BAAAQN010000029">
    <property type="protein sequence ID" value="GAA2040257.1"/>
    <property type="molecule type" value="Genomic_DNA"/>
</dbReference>
<name>A0ABP5G963_9ACTN</name>
<evidence type="ECO:0000313" key="2">
    <source>
        <dbReference type="Proteomes" id="UP001500751"/>
    </source>
</evidence>
<dbReference type="PROSITE" id="PS51257">
    <property type="entry name" value="PROKAR_LIPOPROTEIN"/>
    <property type="match status" value="1"/>
</dbReference>
<sequence length="145" mass="15423">MGPVKGWASIRYSRALAMSVIVVAAIAACGGGDDYHAYGKPVSESEIQGSWTSDCGATMRLQPDGSAQVAGFPLRGDLVAQYSGTARWNLYKGAGWTSVTDPPAVEVAADSTFESLKLAQVKGRFGLAAQIGHVDHERYCHFSRQ</sequence>